<gene>
    <name evidence="1" type="ORF">BV25DRAFT_1907287</name>
</gene>
<dbReference type="EMBL" id="MU277204">
    <property type="protein sequence ID" value="KAI0063213.1"/>
    <property type="molecule type" value="Genomic_DNA"/>
</dbReference>
<reference evidence="1" key="2">
    <citation type="journal article" date="2022" name="New Phytol.">
        <title>Evolutionary transition to the ectomycorrhizal habit in the genomes of a hyperdiverse lineage of mushroom-forming fungi.</title>
        <authorList>
            <person name="Looney B."/>
            <person name="Miyauchi S."/>
            <person name="Morin E."/>
            <person name="Drula E."/>
            <person name="Courty P.E."/>
            <person name="Kohler A."/>
            <person name="Kuo A."/>
            <person name="LaButti K."/>
            <person name="Pangilinan J."/>
            <person name="Lipzen A."/>
            <person name="Riley R."/>
            <person name="Andreopoulos W."/>
            <person name="He G."/>
            <person name="Johnson J."/>
            <person name="Nolan M."/>
            <person name="Tritt A."/>
            <person name="Barry K.W."/>
            <person name="Grigoriev I.V."/>
            <person name="Nagy L.G."/>
            <person name="Hibbett D."/>
            <person name="Henrissat B."/>
            <person name="Matheny P.B."/>
            <person name="Labbe J."/>
            <person name="Martin F.M."/>
        </authorList>
    </citation>
    <scope>NUCLEOTIDE SEQUENCE</scope>
    <source>
        <strain evidence="1">HHB10654</strain>
    </source>
</reference>
<sequence length="763" mass="81275">MARATRSAKHQDDKQNEQPPEPTTSTPSKAKAGSKKRKRTSISGPEEQPSAKQARTDDAEIKEEDVGQDRPVDHELKGAGDVPLDPEDAQRILDILEMVDTQGLLDRVFPLPADPADTSASNGQSSSQPLSYSFRTLLKDSPRHPLRVLRSAVQPLFPVFAHPRSRPSAPAAQQLKFCNLALSLLDQSSFNSSQYALELVSIIPDRPDAVDPDNSENGDVKPTTSAPSLSAADIPRKLKYALMQKLPTGEWWTSLKSDFASFAADGRELKDLPTAHAELVAVLPDASVSSKAVASTSSVPTLGSYTRKSLIKKPAMPGARKLSTGAFLDYGPYASFAPTFDQDGVEVGRCALGEVLFSQENKRRIDKAIADEERRRRFVAAVVEDVELQDDTGEVEDVTEEERSKQAAEAKNAADEALETLLPPEEVASIKAVLGTLELEAAVQELLDRNTGALKRLEELQLERLGGEGGGSSTVAEGSEEWDLAQGIAESLTLLASLRPRSSTGESPLIPSPAVLRKLQRTIPVGPSEGWYGSLPADHPTALRDDTTLHIKSGAKIIAPLPAPTPVVAPAPAVAAVPATPYPAAKTTAPATGYTGYGYPNYNTQYRGTYPYTPSTNPYYPNAYAQAPTPGQTTPASTHYPSQQYTAGAAQQQYYGSWYNYQQPPAPGVTPPAAASSTPPVPTSYATAAAGTARRGEHRGRRRHGEGCVDAPASGRSGVHPDAPRAHSRDGDTCGAAARHADAAGCGLGLWAAAATIVSGFWF</sequence>
<organism evidence="1 2">
    <name type="scientific">Artomyces pyxidatus</name>
    <dbReference type="NCBI Taxonomy" id="48021"/>
    <lineage>
        <taxon>Eukaryota</taxon>
        <taxon>Fungi</taxon>
        <taxon>Dikarya</taxon>
        <taxon>Basidiomycota</taxon>
        <taxon>Agaricomycotina</taxon>
        <taxon>Agaricomycetes</taxon>
        <taxon>Russulales</taxon>
        <taxon>Auriscalpiaceae</taxon>
        <taxon>Artomyces</taxon>
    </lineage>
</organism>
<evidence type="ECO:0000313" key="2">
    <source>
        <dbReference type="Proteomes" id="UP000814140"/>
    </source>
</evidence>
<keyword evidence="2" id="KW-1185">Reference proteome</keyword>
<dbReference type="Proteomes" id="UP000814140">
    <property type="component" value="Unassembled WGS sequence"/>
</dbReference>
<name>A0ACB8T3W5_9AGAM</name>
<evidence type="ECO:0000313" key="1">
    <source>
        <dbReference type="EMBL" id="KAI0063213.1"/>
    </source>
</evidence>
<accession>A0ACB8T3W5</accession>
<comment type="caution">
    <text evidence="1">The sequence shown here is derived from an EMBL/GenBank/DDBJ whole genome shotgun (WGS) entry which is preliminary data.</text>
</comment>
<protein>
    <submittedName>
        <fullName evidence="1">Uncharacterized protein</fullName>
    </submittedName>
</protein>
<reference evidence="1" key="1">
    <citation type="submission" date="2021-03" db="EMBL/GenBank/DDBJ databases">
        <authorList>
            <consortium name="DOE Joint Genome Institute"/>
            <person name="Ahrendt S."/>
            <person name="Looney B.P."/>
            <person name="Miyauchi S."/>
            <person name="Morin E."/>
            <person name="Drula E."/>
            <person name="Courty P.E."/>
            <person name="Chicoki N."/>
            <person name="Fauchery L."/>
            <person name="Kohler A."/>
            <person name="Kuo A."/>
            <person name="Labutti K."/>
            <person name="Pangilinan J."/>
            <person name="Lipzen A."/>
            <person name="Riley R."/>
            <person name="Andreopoulos W."/>
            <person name="He G."/>
            <person name="Johnson J."/>
            <person name="Barry K.W."/>
            <person name="Grigoriev I.V."/>
            <person name="Nagy L."/>
            <person name="Hibbett D."/>
            <person name="Henrissat B."/>
            <person name="Matheny P.B."/>
            <person name="Labbe J."/>
            <person name="Martin F."/>
        </authorList>
    </citation>
    <scope>NUCLEOTIDE SEQUENCE</scope>
    <source>
        <strain evidence="1">HHB10654</strain>
    </source>
</reference>
<proteinExistence type="predicted"/>